<comment type="caution">
    <text evidence="1">The sequence shown here is derived from an EMBL/GenBank/DDBJ whole genome shotgun (WGS) entry which is preliminary data.</text>
</comment>
<name>A0A0F9G525_9ZZZZ</name>
<proteinExistence type="predicted"/>
<gene>
    <name evidence="1" type="ORF">LCGC14_1870640</name>
</gene>
<evidence type="ECO:0000313" key="1">
    <source>
        <dbReference type="EMBL" id="KKL93844.1"/>
    </source>
</evidence>
<sequence length="400" mass="45269">MNIKIPLLSPIRFYNPNLAFDNDTTFQNPDNRVSTGYNWEGVKEIQYALPIPKQWPDYQPGIDFLVNVESGTFYAQLFDFDDVLVKDLYVNSWEPVGSDIQYRVWLDGVSGSGITDGYYTIKLFDASDDSLLFESEALSIADWFEDVIPFEYWNFENDFGLVYDNGDTMFTGRLMVPIRLYDPVPTFEKEMYKDDPGVLTTLRTIPQRVFNFDSHLVPVHLAELFLLAFSNSELYLDRIQINSEEAPEAELIEGSNLKQITGKATFVNFNDEYMREKVETSLTDENIDWDANDYSPPGVMTGNEIVLNTPSVGVASLAVTDSYNYSKNDLIVIKLDLTDNAGNSDLPVINFDGIAIQINEWGTTWLSYRVNADGSDTFKLAHDVGTKAVLTAVVTLYSIN</sequence>
<dbReference type="AlphaFoldDB" id="A0A0F9G525"/>
<dbReference type="EMBL" id="LAZR01019084">
    <property type="protein sequence ID" value="KKL93844.1"/>
    <property type="molecule type" value="Genomic_DNA"/>
</dbReference>
<protein>
    <submittedName>
        <fullName evidence="1">Uncharacterized protein</fullName>
    </submittedName>
</protein>
<organism evidence="1">
    <name type="scientific">marine sediment metagenome</name>
    <dbReference type="NCBI Taxonomy" id="412755"/>
    <lineage>
        <taxon>unclassified sequences</taxon>
        <taxon>metagenomes</taxon>
        <taxon>ecological metagenomes</taxon>
    </lineage>
</organism>
<accession>A0A0F9G525</accession>
<reference evidence="1" key="1">
    <citation type="journal article" date="2015" name="Nature">
        <title>Complex archaea that bridge the gap between prokaryotes and eukaryotes.</title>
        <authorList>
            <person name="Spang A."/>
            <person name="Saw J.H."/>
            <person name="Jorgensen S.L."/>
            <person name="Zaremba-Niedzwiedzka K."/>
            <person name="Martijn J."/>
            <person name="Lind A.E."/>
            <person name="van Eijk R."/>
            <person name="Schleper C."/>
            <person name="Guy L."/>
            <person name="Ettema T.J."/>
        </authorList>
    </citation>
    <scope>NUCLEOTIDE SEQUENCE</scope>
</reference>